<evidence type="ECO:0000313" key="4">
    <source>
        <dbReference type="EMBL" id="MFC7310630.1"/>
    </source>
</evidence>
<dbReference type="RefSeq" id="WP_381841518.1">
    <property type="nucleotide sequence ID" value="NZ_JBHTCF010000038.1"/>
</dbReference>
<dbReference type="Gene3D" id="3.40.50.360">
    <property type="match status" value="1"/>
</dbReference>
<dbReference type="InterPro" id="IPR051545">
    <property type="entry name" value="NAD(P)H_dehydrogenase_qn"/>
</dbReference>
<dbReference type="InterPro" id="IPR003680">
    <property type="entry name" value="Flavodoxin_fold"/>
</dbReference>
<dbReference type="PANTHER" id="PTHR10204:SF34">
    <property type="entry name" value="NAD(P)H DEHYDROGENASE [QUINONE] 1 ISOFORM 1"/>
    <property type="match status" value="1"/>
</dbReference>
<protein>
    <submittedName>
        <fullName evidence="4">NAD(P)H oxidoreductase</fullName>
        <ecNumber evidence="4">1.6.99.-</ecNumber>
    </submittedName>
</protein>
<dbReference type="EMBL" id="JBHTCF010000038">
    <property type="protein sequence ID" value="MFC7310630.1"/>
    <property type="molecule type" value="Genomic_DNA"/>
</dbReference>
<evidence type="ECO:0000313" key="5">
    <source>
        <dbReference type="Proteomes" id="UP001596523"/>
    </source>
</evidence>
<dbReference type="Pfam" id="PF02525">
    <property type="entry name" value="Flavodoxin_2"/>
    <property type="match status" value="1"/>
</dbReference>
<sequence length="208" mass="23083">MTATESRTGSRKALLVLSHPRRDSLTGLSGERAREQLERQGYTVDVLDLHAEGFDPRMPVADEPDWHDPGKRYSDEVHAHMDRIAAADAIVVVFPVWWFDVPAILKGWIDRVWNHGFAYGAEPTALAAKRILWVGLAGGSQKSYAEQGLDAMIDLHLRVGISEFCGIKDITVRLVHDTVSDDPQEQVRRHVAESTDLAMADFLDTAGA</sequence>
<proteinExistence type="inferred from homology"/>
<organism evidence="4 5">
    <name type="scientific">Streptomyces monticola</name>
    <dbReference type="NCBI Taxonomy" id="2666263"/>
    <lineage>
        <taxon>Bacteria</taxon>
        <taxon>Bacillati</taxon>
        <taxon>Actinomycetota</taxon>
        <taxon>Actinomycetes</taxon>
        <taxon>Kitasatosporales</taxon>
        <taxon>Streptomycetaceae</taxon>
        <taxon>Streptomyces</taxon>
    </lineage>
</organism>
<keyword evidence="2 4" id="KW-0560">Oxidoreductase</keyword>
<feature type="domain" description="Flavodoxin-like fold" evidence="3">
    <location>
        <begin position="12"/>
        <end position="193"/>
    </location>
</feature>
<comment type="similarity">
    <text evidence="1">Belongs to the NAD(P)H dehydrogenase (quinone) family.</text>
</comment>
<evidence type="ECO:0000256" key="2">
    <source>
        <dbReference type="ARBA" id="ARBA00023002"/>
    </source>
</evidence>
<reference evidence="5" key="1">
    <citation type="journal article" date="2019" name="Int. J. Syst. Evol. Microbiol.">
        <title>The Global Catalogue of Microorganisms (GCM) 10K type strain sequencing project: providing services to taxonomists for standard genome sequencing and annotation.</title>
        <authorList>
            <consortium name="The Broad Institute Genomics Platform"/>
            <consortium name="The Broad Institute Genome Sequencing Center for Infectious Disease"/>
            <person name="Wu L."/>
            <person name="Ma J."/>
        </authorList>
    </citation>
    <scope>NUCLEOTIDE SEQUENCE [LARGE SCALE GENOMIC DNA]</scope>
    <source>
        <strain evidence="5">SYNS20</strain>
    </source>
</reference>
<name>A0ABW2JYM7_9ACTN</name>
<gene>
    <name evidence="4" type="ORF">ACFQVC_41260</name>
</gene>
<dbReference type="InterPro" id="IPR029039">
    <property type="entry name" value="Flavoprotein-like_sf"/>
</dbReference>
<dbReference type="Proteomes" id="UP001596523">
    <property type="component" value="Unassembled WGS sequence"/>
</dbReference>
<keyword evidence="5" id="KW-1185">Reference proteome</keyword>
<dbReference type="PANTHER" id="PTHR10204">
    <property type="entry name" value="NAD P H OXIDOREDUCTASE-RELATED"/>
    <property type="match status" value="1"/>
</dbReference>
<evidence type="ECO:0000256" key="1">
    <source>
        <dbReference type="ARBA" id="ARBA00006252"/>
    </source>
</evidence>
<dbReference type="NCBIfam" id="NF007280">
    <property type="entry name" value="PRK09739.1"/>
    <property type="match status" value="1"/>
</dbReference>
<dbReference type="EC" id="1.6.99.-" evidence="4"/>
<evidence type="ECO:0000259" key="3">
    <source>
        <dbReference type="Pfam" id="PF02525"/>
    </source>
</evidence>
<accession>A0ABW2JYM7</accession>
<dbReference type="GO" id="GO:0016491">
    <property type="term" value="F:oxidoreductase activity"/>
    <property type="evidence" value="ECO:0007669"/>
    <property type="project" value="UniProtKB-KW"/>
</dbReference>
<comment type="caution">
    <text evidence="4">The sequence shown here is derived from an EMBL/GenBank/DDBJ whole genome shotgun (WGS) entry which is preliminary data.</text>
</comment>
<dbReference type="SUPFAM" id="SSF52218">
    <property type="entry name" value="Flavoproteins"/>
    <property type="match status" value="1"/>
</dbReference>